<dbReference type="Proteomes" id="UP000187209">
    <property type="component" value="Unassembled WGS sequence"/>
</dbReference>
<reference evidence="1 2" key="1">
    <citation type="submission" date="2016-11" db="EMBL/GenBank/DDBJ databases">
        <title>The macronuclear genome of Stentor coeruleus: a giant cell with tiny introns.</title>
        <authorList>
            <person name="Slabodnick M."/>
            <person name="Ruby J.G."/>
            <person name="Reiff S.B."/>
            <person name="Swart E.C."/>
            <person name="Gosai S."/>
            <person name="Prabakaran S."/>
            <person name="Witkowska E."/>
            <person name="Larue G.E."/>
            <person name="Fisher S."/>
            <person name="Freeman R.M."/>
            <person name="Gunawardena J."/>
            <person name="Chu W."/>
            <person name="Stover N.A."/>
            <person name="Gregory B.D."/>
            <person name="Nowacki M."/>
            <person name="Derisi J."/>
            <person name="Roy S.W."/>
            <person name="Marshall W.F."/>
            <person name="Sood P."/>
        </authorList>
    </citation>
    <scope>NUCLEOTIDE SEQUENCE [LARGE SCALE GENOMIC DNA]</scope>
    <source>
        <strain evidence="1">WM001</strain>
    </source>
</reference>
<protein>
    <submittedName>
        <fullName evidence="1">Uncharacterized protein</fullName>
    </submittedName>
</protein>
<sequence length="445" mass="51537">MDSRQMQKFDANLKKALHSLSTKETYVINMTSRNIDQIRAKTYECTKNSLDLKNLIIEAKNAALNKVKMNFKIIKMIEDLNTDKKTIKSAINTLRNDIQTAASEYFLGKRLSDLQQSHSDLEKKLLNLDSIYSELQISEKKLRNRELKAKDDLENYTQIIKFHDIKQNELSPENQNISWILYIPRNNSFLQKLIIWPNFVLEEPINSNNENDIYTDGGFSLTNDGKVYFLSGKIKEVGNVIQETDKFSYVIFPGERFTLKKFALPYGFSYCGTCASYGQFIYIFGGIRANSNIGVSLRLDTISLQLIGLTVLPTKIFNANSVLFNTEICIGGIGSDILYFYNLKKNSYDKIGKSYDQNCMKLFLCDGKDLYMIFNKFILKLKKNKQNSNGVTFCRKGVNVNIDQKLRFLTYPIYYGKYFYFVLTNRIVYRLDIFSLKIKEIHTLN</sequence>
<dbReference type="EMBL" id="MPUH01000073">
    <property type="protein sequence ID" value="OMJ91825.1"/>
    <property type="molecule type" value="Genomic_DNA"/>
</dbReference>
<evidence type="ECO:0000313" key="2">
    <source>
        <dbReference type="Proteomes" id="UP000187209"/>
    </source>
</evidence>
<dbReference type="Gene3D" id="2.120.10.80">
    <property type="entry name" value="Kelch-type beta propeller"/>
    <property type="match status" value="1"/>
</dbReference>
<dbReference type="InterPro" id="IPR015915">
    <property type="entry name" value="Kelch-typ_b-propeller"/>
</dbReference>
<proteinExistence type="predicted"/>
<keyword evidence="2" id="KW-1185">Reference proteome</keyword>
<dbReference type="SUPFAM" id="SSF117281">
    <property type="entry name" value="Kelch motif"/>
    <property type="match status" value="1"/>
</dbReference>
<dbReference type="AlphaFoldDB" id="A0A1R2CS67"/>
<accession>A0A1R2CS67</accession>
<evidence type="ECO:0000313" key="1">
    <source>
        <dbReference type="EMBL" id="OMJ91825.1"/>
    </source>
</evidence>
<organism evidence="1 2">
    <name type="scientific">Stentor coeruleus</name>
    <dbReference type="NCBI Taxonomy" id="5963"/>
    <lineage>
        <taxon>Eukaryota</taxon>
        <taxon>Sar</taxon>
        <taxon>Alveolata</taxon>
        <taxon>Ciliophora</taxon>
        <taxon>Postciliodesmatophora</taxon>
        <taxon>Heterotrichea</taxon>
        <taxon>Heterotrichida</taxon>
        <taxon>Stentoridae</taxon>
        <taxon>Stentor</taxon>
    </lineage>
</organism>
<gene>
    <name evidence="1" type="ORF">SteCoe_5496</name>
</gene>
<comment type="caution">
    <text evidence="1">The sequence shown here is derived from an EMBL/GenBank/DDBJ whole genome shotgun (WGS) entry which is preliminary data.</text>
</comment>
<name>A0A1R2CS67_9CILI</name>